<evidence type="ECO:0000313" key="2">
    <source>
        <dbReference type="Proteomes" id="UP000321436"/>
    </source>
</evidence>
<organism evidence="1 2">
    <name type="scientific">Chitinophaga cymbidii</name>
    <dbReference type="NCBI Taxonomy" id="1096750"/>
    <lineage>
        <taxon>Bacteria</taxon>
        <taxon>Pseudomonadati</taxon>
        <taxon>Bacteroidota</taxon>
        <taxon>Chitinophagia</taxon>
        <taxon>Chitinophagales</taxon>
        <taxon>Chitinophagaceae</taxon>
        <taxon>Chitinophaga</taxon>
    </lineage>
</organism>
<dbReference type="Pfam" id="PF14025">
    <property type="entry name" value="DUF4241"/>
    <property type="match status" value="1"/>
</dbReference>
<dbReference type="Proteomes" id="UP000321436">
    <property type="component" value="Unassembled WGS sequence"/>
</dbReference>
<evidence type="ECO:0000313" key="1">
    <source>
        <dbReference type="EMBL" id="GEP95112.1"/>
    </source>
</evidence>
<accession>A0A512RHD5</accession>
<sequence>MKCLQALFRRSGAKKKQYANVDYGPYFERAVINGTLLECRFLGKLALPSGFVVACDPLLGLHDALPFAKRMPPGEYPVSIVLAGRRDRRRNALIRLAFSDKRAVHWELALVPGQRYTGTQQYYGFRAEAGIGCLCDAHSQKHYNRYLERFFREHPDSNIYDTLFEEAFGHRNNIDAEGCCFNFYLPSRPRLNVIMFNTGYGDGIYPAYWGVAKDGEVCSLVIDFMVL</sequence>
<comment type="caution">
    <text evidence="1">The sequence shown here is derived from an EMBL/GenBank/DDBJ whole genome shotgun (WGS) entry which is preliminary data.</text>
</comment>
<name>A0A512RHD5_9BACT</name>
<dbReference type="AlphaFoldDB" id="A0A512RHD5"/>
<keyword evidence="2" id="KW-1185">Reference proteome</keyword>
<gene>
    <name evidence="1" type="ORF">CCY01nite_13720</name>
</gene>
<dbReference type="InterPro" id="IPR025335">
    <property type="entry name" value="DUF4241"/>
</dbReference>
<evidence type="ECO:0008006" key="3">
    <source>
        <dbReference type="Google" id="ProtNLM"/>
    </source>
</evidence>
<reference evidence="1 2" key="1">
    <citation type="submission" date="2019-07" db="EMBL/GenBank/DDBJ databases">
        <title>Whole genome shotgun sequence of Chitinophaga cymbidii NBRC 109752.</title>
        <authorList>
            <person name="Hosoyama A."/>
            <person name="Uohara A."/>
            <person name="Ohji S."/>
            <person name="Ichikawa N."/>
        </authorList>
    </citation>
    <scope>NUCLEOTIDE SEQUENCE [LARGE SCALE GENOMIC DNA]</scope>
    <source>
        <strain evidence="1 2">NBRC 109752</strain>
    </source>
</reference>
<protein>
    <recommendedName>
        <fullName evidence="3">DUF4241 domain-containing protein</fullName>
    </recommendedName>
</protein>
<dbReference type="EMBL" id="BKAU01000001">
    <property type="protein sequence ID" value="GEP95112.1"/>
    <property type="molecule type" value="Genomic_DNA"/>
</dbReference>
<proteinExistence type="predicted"/>
<dbReference type="RefSeq" id="WP_186830943.1">
    <property type="nucleotide sequence ID" value="NZ_BKAU01000001.1"/>
</dbReference>